<feature type="transmembrane region" description="Helical" evidence="8">
    <location>
        <begin position="207"/>
        <end position="226"/>
    </location>
</feature>
<accession>A0A518G5Y2</accession>
<dbReference type="KEGG" id="ahel:Q31a_22920"/>
<evidence type="ECO:0000256" key="5">
    <source>
        <dbReference type="ARBA" id="ARBA00022692"/>
    </source>
</evidence>
<keyword evidence="6 8" id="KW-1133">Transmembrane helix</keyword>
<keyword evidence="3" id="KW-0813">Transport</keyword>
<evidence type="ECO:0000256" key="7">
    <source>
        <dbReference type="ARBA" id="ARBA00023136"/>
    </source>
</evidence>
<sequence length="289" mass="31595">MFLAQNFWGELDDWLANCLDVLPQQFIAFATQEWSPDQWSPRVLISILILAGSAFVQATVGFAAALFGLPLLLWAGNSLVEAQVMIITAMLAQNFLSVWKLRRSIDLREVVVPAAIRISALPIGVAGLGFVMTWSAAAVNQLVGGIILFAVALQSLVGIEWKNANKPIWVAATFGGSGILQGLSGMSGPPMVLWVHGQRFSADRARAFLFSMYISNFGPQMALLTWRFGFSVWYSAGIALLSVPLVIVGALLGLRLGSWFGDRWLRPITYLCLIVLAVSSMLEPWLNRP</sequence>
<feature type="transmembrane region" description="Helical" evidence="8">
    <location>
        <begin position="232"/>
        <end position="256"/>
    </location>
</feature>
<gene>
    <name evidence="9" type="ORF">Q31a_22920</name>
</gene>
<feature type="transmembrane region" description="Helical" evidence="8">
    <location>
        <begin position="138"/>
        <end position="159"/>
    </location>
</feature>
<dbReference type="InterPro" id="IPR002781">
    <property type="entry name" value="TM_pro_TauE-like"/>
</dbReference>
<dbReference type="Pfam" id="PF01925">
    <property type="entry name" value="TauE"/>
    <property type="match status" value="1"/>
</dbReference>
<protein>
    <recommendedName>
        <fullName evidence="8">Probable membrane transporter protein</fullName>
    </recommendedName>
</protein>
<proteinExistence type="inferred from homology"/>
<evidence type="ECO:0000313" key="10">
    <source>
        <dbReference type="Proteomes" id="UP000318017"/>
    </source>
</evidence>
<comment type="subcellular location">
    <subcellularLocation>
        <location evidence="1 8">Cell membrane</location>
        <topology evidence="1 8">Multi-pass membrane protein</topology>
    </subcellularLocation>
</comment>
<comment type="similarity">
    <text evidence="2 8">Belongs to the 4-toluene sulfonate uptake permease (TSUP) (TC 2.A.102) family.</text>
</comment>
<keyword evidence="10" id="KW-1185">Reference proteome</keyword>
<name>A0A518G5Y2_9BACT</name>
<evidence type="ECO:0000256" key="3">
    <source>
        <dbReference type="ARBA" id="ARBA00022448"/>
    </source>
</evidence>
<dbReference type="AlphaFoldDB" id="A0A518G5Y2"/>
<dbReference type="PANTHER" id="PTHR30269:SF37">
    <property type="entry name" value="MEMBRANE TRANSPORTER PROTEIN"/>
    <property type="match status" value="1"/>
</dbReference>
<dbReference type="GO" id="GO:0005886">
    <property type="term" value="C:plasma membrane"/>
    <property type="evidence" value="ECO:0007669"/>
    <property type="project" value="UniProtKB-SubCell"/>
</dbReference>
<dbReference type="Proteomes" id="UP000318017">
    <property type="component" value="Chromosome"/>
</dbReference>
<dbReference type="RefSeq" id="WP_231691231.1">
    <property type="nucleotide sequence ID" value="NZ_CP036298.1"/>
</dbReference>
<evidence type="ECO:0000256" key="6">
    <source>
        <dbReference type="ARBA" id="ARBA00022989"/>
    </source>
</evidence>
<keyword evidence="4 8" id="KW-1003">Cell membrane</keyword>
<organism evidence="9 10">
    <name type="scientific">Aureliella helgolandensis</name>
    <dbReference type="NCBI Taxonomy" id="2527968"/>
    <lineage>
        <taxon>Bacteria</taxon>
        <taxon>Pseudomonadati</taxon>
        <taxon>Planctomycetota</taxon>
        <taxon>Planctomycetia</taxon>
        <taxon>Pirellulales</taxon>
        <taxon>Pirellulaceae</taxon>
        <taxon>Aureliella</taxon>
    </lineage>
</organism>
<dbReference type="PANTHER" id="PTHR30269">
    <property type="entry name" value="TRANSMEMBRANE PROTEIN YFCA"/>
    <property type="match status" value="1"/>
</dbReference>
<feature type="transmembrane region" description="Helical" evidence="8">
    <location>
        <begin position="43"/>
        <end position="76"/>
    </location>
</feature>
<keyword evidence="7 8" id="KW-0472">Membrane</keyword>
<evidence type="ECO:0000256" key="8">
    <source>
        <dbReference type="RuleBase" id="RU363041"/>
    </source>
</evidence>
<evidence type="ECO:0000256" key="1">
    <source>
        <dbReference type="ARBA" id="ARBA00004651"/>
    </source>
</evidence>
<evidence type="ECO:0000313" key="9">
    <source>
        <dbReference type="EMBL" id="QDV23979.1"/>
    </source>
</evidence>
<dbReference type="EMBL" id="CP036298">
    <property type="protein sequence ID" value="QDV23979.1"/>
    <property type="molecule type" value="Genomic_DNA"/>
</dbReference>
<keyword evidence="5 8" id="KW-0812">Transmembrane</keyword>
<dbReference type="InterPro" id="IPR052017">
    <property type="entry name" value="TSUP"/>
</dbReference>
<reference evidence="9 10" key="1">
    <citation type="submission" date="2019-02" db="EMBL/GenBank/DDBJ databases">
        <title>Deep-cultivation of Planctomycetes and their phenomic and genomic characterization uncovers novel biology.</title>
        <authorList>
            <person name="Wiegand S."/>
            <person name="Jogler M."/>
            <person name="Boedeker C."/>
            <person name="Pinto D."/>
            <person name="Vollmers J."/>
            <person name="Rivas-Marin E."/>
            <person name="Kohn T."/>
            <person name="Peeters S.H."/>
            <person name="Heuer A."/>
            <person name="Rast P."/>
            <person name="Oberbeckmann S."/>
            <person name="Bunk B."/>
            <person name="Jeske O."/>
            <person name="Meyerdierks A."/>
            <person name="Storesund J.E."/>
            <person name="Kallscheuer N."/>
            <person name="Luecker S."/>
            <person name="Lage O.M."/>
            <person name="Pohl T."/>
            <person name="Merkel B.J."/>
            <person name="Hornburger P."/>
            <person name="Mueller R.-W."/>
            <person name="Bruemmer F."/>
            <person name="Labrenz M."/>
            <person name="Spormann A.M."/>
            <person name="Op den Camp H."/>
            <person name="Overmann J."/>
            <person name="Amann R."/>
            <person name="Jetten M.S.M."/>
            <person name="Mascher T."/>
            <person name="Medema M.H."/>
            <person name="Devos D.P."/>
            <person name="Kaster A.-K."/>
            <person name="Ovreas L."/>
            <person name="Rohde M."/>
            <person name="Galperin M.Y."/>
            <person name="Jogler C."/>
        </authorList>
    </citation>
    <scope>NUCLEOTIDE SEQUENCE [LARGE SCALE GENOMIC DNA]</scope>
    <source>
        <strain evidence="9 10">Q31a</strain>
    </source>
</reference>
<feature type="transmembrane region" description="Helical" evidence="8">
    <location>
        <begin position="82"/>
        <end position="99"/>
    </location>
</feature>
<evidence type="ECO:0000256" key="2">
    <source>
        <dbReference type="ARBA" id="ARBA00009142"/>
    </source>
</evidence>
<feature type="transmembrane region" description="Helical" evidence="8">
    <location>
        <begin position="111"/>
        <end position="132"/>
    </location>
</feature>
<feature type="transmembrane region" description="Helical" evidence="8">
    <location>
        <begin position="268"/>
        <end position="286"/>
    </location>
</feature>
<evidence type="ECO:0000256" key="4">
    <source>
        <dbReference type="ARBA" id="ARBA00022475"/>
    </source>
</evidence>